<dbReference type="GO" id="GO:0003700">
    <property type="term" value="F:DNA-binding transcription factor activity"/>
    <property type="evidence" value="ECO:0007669"/>
    <property type="project" value="InterPro"/>
</dbReference>
<dbReference type="NCBIfam" id="NF033788">
    <property type="entry name" value="HTH_metalloreg"/>
    <property type="match status" value="1"/>
</dbReference>
<protein>
    <submittedName>
        <fullName evidence="6">ArsR family transcriptional regulator</fullName>
    </submittedName>
</protein>
<dbReference type="PRINTS" id="PR00778">
    <property type="entry name" value="HTHARSR"/>
</dbReference>
<evidence type="ECO:0000313" key="7">
    <source>
        <dbReference type="Proteomes" id="UP000270342"/>
    </source>
</evidence>
<dbReference type="InterPro" id="IPR051011">
    <property type="entry name" value="Metal_resp_trans_reg"/>
</dbReference>
<feature type="region of interest" description="Disordered" evidence="4">
    <location>
        <begin position="97"/>
        <end position="123"/>
    </location>
</feature>
<evidence type="ECO:0000256" key="4">
    <source>
        <dbReference type="SAM" id="MobiDB-lite"/>
    </source>
</evidence>
<dbReference type="InterPro" id="IPR036388">
    <property type="entry name" value="WH-like_DNA-bd_sf"/>
</dbReference>
<dbReference type="SMART" id="SM00418">
    <property type="entry name" value="HTH_ARSR"/>
    <property type="match status" value="1"/>
</dbReference>
<dbReference type="InterPro" id="IPR001845">
    <property type="entry name" value="HTH_ArsR_DNA-bd_dom"/>
</dbReference>
<dbReference type="OrthoDB" id="5296924at2"/>
<dbReference type="InterPro" id="IPR036390">
    <property type="entry name" value="WH_DNA-bd_sf"/>
</dbReference>
<dbReference type="PANTHER" id="PTHR43132">
    <property type="entry name" value="ARSENICAL RESISTANCE OPERON REPRESSOR ARSR-RELATED"/>
    <property type="match status" value="1"/>
</dbReference>
<dbReference type="PROSITE" id="PS50987">
    <property type="entry name" value="HTH_ARSR_2"/>
    <property type="match status" value="1"/>
</dbReference>
<dbReference type="CDD" id="cd00090">
    <property type="entry name" value="HTH_ARSR"/>
    <property type="match status" value="1"/>
</dbReference>
<dbReference type="Proteomes" id="UP000270342">
    <property type="component" value="Unassembled WGS sequence"/>
</dbReference>
<name>A0A494XVM9_9BURK</name>
<gene>
    <name evidence="6" type="ORF">D7S86_15915</name>
</gene>
<accession>A0A494XVM9</accession>
<dbReference type="EMBL" id="RBZU01000006">
    <property type="protein sequence ID" value="RKP53743.1"/>
    <property type="molecule type" value="Genomic_DNA"/>
</dbReference>
<comment type="caution">
    <text evidence="6">The sequence shown here is derived from an EMBL/GenBank/DDBJ whole genome shotgun (WGS) entry which is preliminary data.</text>
</comment>
<evidence type="ECO:0000259" key="5">
    <source>
        <dbReference type="PROSITE" id="PS50987"/>
    </source>
</evidence>
<keyword evidence="2" id="KW-0238">DNA-binding</keyword>
<dbReference type="SUPFAM" id="SSF46785">
    <property type="entry name" value="Winged helix' DNA-binding domain"/>
    <property type="match status" value="1"/>
</dbReference>
<keyword evidence="1" id="KW-0805">Transcription regulation</keyword>
<proteinExistence type="predicted"/>
<dbReference type="Gene3D" id="1.10.10.10">
    <property type="entry name" value="Winged helix-like DNA-binding domain superfamily/Winged helix DNA-binding domain"/>
    <property type="match status" value="1"/>
</dbReference>
<evidence type="ECO:0000256" key="1">
    <source>
        <dbReference type="ARBA" id="ARBA00023015"/>
    </source>
</evidence>
<dbReference type="InterPro" id="IPR011991">
    <property type="entry name" value="ArsR-like_HTH"/>
</dbReference>
<evidence type="ECO:0000256" key="3">
    <source>
        <dbReference type="ARBA" id="ARBA00023163"/>
    </source>
</evidence>
<sequence length="146" mass="15629">MSRAEPERPELVAVANCLRIISHPSRLAIALHLLKGPLAVSEIESELGLRQPNLSQHLGVLRDANVLTAKRRAKSVVYELVPGASCDLIDAIRASMQTTGASKTPRAPTASREPARSASLGETRAMSAELDDAAVFAHLLNRTDSD</sequence>
<keyword evidence="7" id="KW-1185">Reference proteome</keyword>
<dbReference type="RefSeq" id="WP_121087819.1">
    <property type="nucleotide sequence ID" value="NZ_RBZU01000006.1"/>
</dbReference>
<reference evidence="6 7" key="1">
    <citation type="submission" date="2018-10" db="EMBL/GenBank/DDBJ databases">
        <title>Robbsia sp. DHC34, isolated from soil.</title>
        <authorList>
            <person name="Gao Z.-H."/>
            <person name="Qiu L.-H."/>
        </authorList>
    </citation>
    <scope>NUCLEOTIDE SEQUENCE [LARGE SCALE GENOMIC DNA]</scope>
    <source>
        <strain evidence="6 7">DHC34</strain>
    </source>
</reference>
<dbReference type="GO" id="GO:0003677">
    <property type="term" value="F:DNA binding"/>
    <property type="evidence" value="ECO:0007669"/>
    <property type="project" value="UniProtKB-KW"/>
</dbReference>
<keyword evidence="3" id="KW-0804">Transcription</keyword>
<organism evidence="6 7">
    <name type="scientific">Pararobbsia silviterrae</name>
    <dbReference type="NCBI Taxonomy" id="1792498"/>
    <lineage>
        <taxon>Bacteria</taxon>
        <taxon>Pseudomonadati</taxon>
        <taxon>Pseudomonadota</taxon>
        <taxon>Betaproteobacteria</taxon>
        <taxon>Burkholderiales</taxon>
        <taxon>Burkholderiaceae</taxon>
        <taxon>Pararobbsia</taxon>
    </lineage>
</organism>
<dbReference type="AlphaFoldDB" id="A0A494XVM9"/>
<dbReference type="PANTHER" id="PTHR43132:SF2">
    <property type="entry name" value="ARSENICAL RESISTANCE OPERON REPRESSOR ARSR-RELATED"/>
    <property type="match status" value="1"/>
</dbReference>
<dbReference type="Pfam" id="PF12840">
    <property type="entry name" value="HTH_20"/>
    <property type="match status" value="1"/>
</dbReference>
<evidence type="ECO:0000256" key="2">
    <source>
        <dbReference type="ARBA" id="ARBA00023125"/>
    </source>
</evidence>
<feature type="domain" description="HTH arsR-type" evidence="5">
    <location>
        <begin position="6"/>
        <end position="100"/>
    </location>
</feature>
<evidence type="ECO:0000313" key="6">
    <source>
        <dbReference type="EMBL" id="RKP53743.1"/>
    </source>
</evidence>